<gene>
    <name evidence="2" type="ORF">EV138_2738</name>
</gene>
<keyword evidence="3" id="KW-1185">Reference proteome</keyword>
<feature type="region of interest" description="Disordered" evidence="1">
    <location>
        <begin position="1"/>
        <end position="41"/>
    </location>
</feature>
<reference evidence="2 3" key="1">
    <citation type="submission" date="2019-03" db="EMBL/GenBank/DDBJ databases">
        <title>Genomic Encyclopedia of Type Strains, Phase III (KMG-III): the genomes of soil and plant-associated and newly described type strains.</title>
        <authorList>
            <person name="Whitman W."/>
        </authorList>
    </citation>
    <scope>NUCLEOTIDE SEQUENCE [LARGE SCALE GENOMIC DNA]</scope>
    <source>
        <strain evidence="2 3">VKM Ac-2575</strain>
    </source>
</reference>
<sequence length="735" mass="80246">MTELPNDVAEPIDLDAHRARRDDTPQSPDDSAGQTVPLSAGEVERMDNAYEVALDDGTDTSPGAGRVLVPVDKPGVPVAVAAGEWLPIIPVHLRPENLPATVRRAAGRSSHVLGYHAVRSPWYGAKLSWFAGRGLFRLVGKQIAWWWVPNSVALEQAAADERELKEWEKIHRQLKATRLWRGCVLTAQNIGVMISAPILWNAAPATLLTAAGAGAVAALAHYGRPAGQTLVGTAVVAPRFRKLNSDIVLRAYYAAGLGRPDKTDQEIRFGSQMSRDARNTGSQVLVDLPYGKGWSDVSGSREKIASGLDVHVNQVFLTPDKTSSRRHTLFVADRDPLAVPVGRTDMLDCKPRSVWRPVKFGRDERDNPVNLMLMWTSLLVGAQPRKGKTFAARLIALHAALDPNVKLVIVDGKNSPDWLAFKKVAHRIVFGTHPNPNDTDPIEHFRAILDEILAHIDTVNSILTTLPVDQCPEGKLTEELARDRRYPDLRVLVLVMEEFQVYFETEDQAINKEIAAKLSRIQAVGPSAGVIIESSSQKPGGVGAGDVARLFNRYRDNHTNRFALRCGNRVVSEAVLGGDAYQEGFDASKLPIGDEYRGVGYLYGASDATPTVRTFLADHTDADKILTAARKHRERLGTLTGEAAGEQIERATRDVLADVLTVMGADNAAHWDTIAGRLAQDMPEQYEGTTAEAISAQARGLNVPSVNVKRDGATRKGARADDIRAAIHRREINAE</sequence>
<dbReference type="Gene3D" id="3.40.50.300">
    <property type="entry name" value="P-loop containing nucleotide triphosphate hydrolases"/>
    <property type="match status" value="1"/>
</dbReference>
<dbReference type="EMBL" id="SOCE01000001">
    <property type="protein sequence ID" value="TDU89178.1"/>
    <property type="molecule type" value="Genomic_DNA"/>
</dbReference>
<dbReference type="AlphaFoldDB" id="A0A4R7TCT6"/>
<evidence type="ECO:0008006" key="4">
    <source>
        <dbReference type="Google" id="ProtNLM"/>
    </source>
</evidence>
<dbReference type="RefSeq" id="WP_133979175.1">
    <property type="nucleotide sequence ID" value="NZ_SOCE01000001.1"/>
</dbReference>
<evidence type="ECO:0000313" key="2">
    <source>
        <dbReference type="EMBL" id="TDU89178.1"/>
    </source>
</evidence>
<evidence type="ECO:0000256" key="1">
    <source>
        <dbReference type="SAM" id="MobiDB-lite"/>
    </source>
</evidence>
<accession>A0A4R7TCT6</accession>
<dbReference type="SUPFAM" id="SSF52540">
    <property type="entry name" value="P-loop containing nucleoside triphosphate hydrolases"/>
    <property type="match status" value="1"/>
</dbReference>
<protein>
    <recommendedName>
        <fullName evidence="4">S-DNA-T family DNA segregation ATPase FtsK/SpoIIIE</fullName>
    </recommendedName>
</protein>
<organism evidence="2 3">
    <name type="scientific">Kribbella voronezhensis</name>
    <dbReference type="NCBI Taxonomy" id="2512212"/>
    <lineage>
        <taxon>Bacteria</taxon>
        <taxon>Bacillati</taxon>
        <taxon>Actinomycetota</taxon>
        <taxon>Actinomycetes</taxon>
        <taxon>Propionibacteriales</taxon>
        <taxon>Kribbellaceae</taxon>
        <taxon>Kribbella</taxon>
    </lineage>
</organism>
<dbReference type="Proteomes" id="UP000295151">
    <property type="component" value="Unassembled WGS sequence"/>
</dbReference>
<proteinExistence type="predicted"/>
<name>A0A4R7TCT6_9ACTN</name>
<feature type="compositionally biased region" description="Polar residues" evidence="1">
    <location>
        <begin position="25"/>
        <end position="37"/>
    </location>
</feature>
<feature type="compositionally biased region" description="Basic and acidic residues" evidence="1">
    <location>
        <begin position="14"/>
        <end position="24"/>
    </location>
</feature>
<evidence type="ECO:0000313" key="3">
    <source>
        <dbReference type="Proteomes" id="UP000295151"/>
    </source>
</evidence>
<dbReference type="InterPro" id="IPR027417">
    <property type="entry name" value="P-loop_NTPase"/>
</dbReference>
<comment type="caution">
    <text evidence="2">The sequence shown here is derived from an EMBL/GenBank/DDBJ whole genome shotgun (WGS) entry which is preliminary data.</text>
</comment>
<dbReference type="OrthoDB" id="3315716at2"/>